<proteinExistence type="predicted"/>
<dbReference type="AlphaFoldDB" id="A0AA38SN10"/>
<sequence length="362" mass="40634">MDGDGVDVQQGKSIVHTDVDDRQRTSMMDLLTRGDLDDVEDDINDSLDEFFEPEEDDFNGEDDVVVDEFDDEEYVNAVFMFHVISMVVSPGGSKYWIPHVPDGFYVTVGMIFETLDAAEGHYVRYAQSAGFDVRRANKKTNKLGDVQTRFLVCSKEGAPLNKSLDTLNIQTGDRKRRNSNVKRQGCKAWISLGPMWSGIPLPKKRGSSTNIGPSTLHKMEVHLKGGYQYVGPTSIDYHNARRDVASFVGNKDAKMLALHDTPFGNRGIQEHAQRITKTRFPIEDPILNHTDTIKGVSVDYLCANNNSESQAGGTPLLAPVERVARPPLRITRKAKRKPFLLLVLAPVLGRGREREFFEFFQL</sequence>
<reference evidence="2" key="1">
    <citation type="submission" date="2023-03" db="EMBL/GenBank/DDBJ databases">
        <title>Chromosome-scale reference genome and RAD-based genetic map of yellow starthistle (Centaurea solstitialis) reveal putative structural variation and QTLs associated with invader traits.</title>
        <authorList>
            <person name="Reatini B."/>
            <person name="Cang F.A."/>
            <person name="Jiang Q."/>
            <person name="Mckibben M.T.W."/>
            <person name="Barker M.S."/>
            <person name="Rieseberg L.H."/>
            <person name="Dlugosch K.M."/>
        </authorList>
    </citation>
    <scope>NUCLEOTIDE SEQUENCE</scope>
    <source>
        <strain evidence="2">CAN-66</strain>
        <tissue evidence="2">Leaf</tissue>
    </source>
</reference>
<accession>A0AA38SN10</accession>
<protein>
    <recommendedName>
        <fullName evidence="1">FAR1 domain-containing protein</fullName>
    </recommendedName>
</protein>
<dbReference type="InterPro" id="IPR004330">
    <property type="entry name" value="FAR1_DNA_bnd_dom"/>
</dbReference>
<dbReference type="Pfam" id="PF03101">
    <property type="entry name" value="FAR1"/>
    <property type="match status" value="1"/>
</dbReference>
<evidence type="ECO:0000259" key="1">
    <source>
        <dbReference type="Pfam" id="PF03101"/>
    </source>
</evidence>
<comment type="caution">
    <text evidence="2">The sequence shown here is derived from an EMBL/GenBank/DDBJ whole genome shotgun (WGS) entry which is preliminary data.</text>
</comment>
<gene>
    <name evidence="2" type="ORF">OSB04_031639</name>
</gene>
<feature type="domain" description="FAR1" evidence="1">
    <location>
        <begin position="121"/>
        <end position="191"/>
    </location>
</feature>
<name>A0AA38SN10_9ASTR</name>
<organism evidence="2 3">
    <name type="scientific">Centaurea solstitialis</name>
    <name type="common">yellow star-thistle</name>
    <dbReference type="NCBI Taxonomy" id="347529"/>
    <lineage>
        <taxon>Eukaryota</taxon>
        <taxon>Viridiplantae</taxon>
        <taxon>Streptophyta</taxon>
        <taxon>Embryophyta</taxon>
        <taxon>Tracheophyta</taxon>
        <taxon>Spermatophyta</taxon>
        <taxon>Magnoliopsida</taxon>
        <taxon>eudicotyledons</taxon>
        <taxon>Gunneridae</taxon>
        <taxon>Pentapetalae</taxon>
        <taxon>asterids</taxon>
        <taxon>campanulids</taxon>
        <taxon>Asterales</taxon>
        <taxon>Asteraceae</taxon>
        <taxon>Carduoideae</taxon>
        <taxon>Cardueae</taxon>
        <taxon>Centaureinae</taxon>
        <taxon>Centaurea</taxon>
    </lineage>
</organism>
<dbReference type="EMBL" id="JARYMX010000008">
    <property type="protein sequence ID" value="KAJ9538906.1"/>
    <property type="molecule type" value="Genomic_DNA"/>
</dbReference>
<dbReference type="Proteomes" id="UP001172457">
    <property type="component" value="Chromosome 8"/>
</dbReference>
<dbReference type="PANTHER" id="PTHR47718">
    <property type="entry name" value="OS01G0519700 PROTEIN"/>
    <property type="match status" value="1"/>
</dbReference>
<evidence type="ECO:0000313" key="2">
    <source>
        <dbReference type="EMBL" id="KAJ9538906.1"/>
    </source>
</evidence>
<evidence type="ECO:0000313" key="3">
    <source>
        <dbReference type="Proteomes" id="UP001172457"/>
    </source>
</evidence>
<keyword evidence="3" id="KW-1185">Reference proteome</keyword>